<proteinExistence type="predicted"/>
<dbReference type="Pfam" id="PF00583">
    <property type="entry name" value="Acetyltransf_1"/>
    <property type="match status" value="1"/>
</dbReference>
<comment type="caution">
    <text evidence="2">The sequence shown here is derived from an EMBL/GenBank/DDBJ whole genome shotgun (WGS) entry which is preliminary data.</text>
</comment>
<organism evidence="2 3">
    <name type="scientific">Candidatus Enterococcus ikei</name>
    <dbReference type="NCBI Taxonomy" id="2815326"/>
    <lineage>
        <taxon>Bacteria</taxon>
        <taxon>Bacillati</taxon>
        <taxon>Bacillota</taxon>
        <taxon>Bacilli</taxon>
        <taxon>Lactobacillales</taxon>
        <taxon>Enterococcaceae</taxon>
        <taxon>Enterococcus</taxon>
    </lineage>
</organism>
<dbReference type="SUPFAM" id="SSF55729">
    <property type="entry name" value="Acyl-CoA N-acyltransferases (Nat)"/>
    <property type="match status" value="1"/>
</dbReference>
<reference evidence="2 3" key="1">
    <citation type="submission" date="2021-03" db="EMBL/GenBank/DDBJ databases">
        <title>Enterococcal diversity collection.</title>
        <authorList>
            <person name="Gilmore M.S."/>
            <person name="Schwartzman J."/>
            <person name="Van Tyne D."/>
            <person name="Martin M."/>
            <person name="Earl A.M."/>
            <person name="Manson A.L."/>
            <person name="Straub T."/>
            <person name="Salamzade R."/>
            <person name="Saavedra J."/>
            <person name="Lebreton F."/>
            <person name="Prichula J."/>
            <person name="Schaufler K."/>
            <person name="Gaca A."/>
            <person name="Sgardioli B."/>
            <person name="Wagenaar J."/>
            <person name="Strong T."/>
        </authorList>
    </citation>
    <scope>NUCLEOTIDE SEQUENCE [LARGE SCALE GENOMIC DNA]</scope>
    <source>
        <strain evidence="2 3">DIV0869a</strain>
    </source>
</reference>
<evidence type="ECO:0000313" key="3">
    <source>
        <dbReference type="Proteomes" id="UP000664632"/>
    </source>
</evidence>
<name>A0ABS3GYQ9_9ENTE</name>
<keyword evidence="3" id="KW-1185">Reference proteome</keyword>
<gene>
    <name evidence="2" type="ORF">JZO69_08535</name>
</gene>
<feature type="domain" description="N-acetyltransferase" evidence="1">
    <location>
        <begin position="1"/>
        <end position="154"/>
    </location>
</feature>
<dbReference type="EMBL" id="JAFLWD010000018">
    <property type="protein sequence ID" value="MBO0440403.1"/>
    <property type="molecule type" value="Genomic_DNA"/>
</dbReference>
<accession>A0ABS3GYQ9</accession>
<dbReference type="Gene3D" id="3.40.630.30">
    <property type="match status" value="1"/>
</dbReference>
<sequence length="154" mass="17694">MSMLKETAEWLKEVGSDQWSEILHGEDKHGLANAVEKGEVFFLYNSSNLLVGMAAAWKTPTIWDELLWEDYGIYQEACYVHRVLIRPIYKGEGYGKELLNALKVKFEGEVSELRLDCLASNYKLIQFYKENKFTNIGSSTDSNGIKFELFSYSL</sequence>
<protein>
    <submittedName>
        <fullName evidence="2">GNAT family N-acetyltransferase</fullName>
    </submittedName>
</protein>
<dbReference type="PROSITE" id="PS51186">
    <property type="entry name" value="GNAT"/>
    <property type="match status" value="1"/>
</dbReference>
<dbReference type="InterPro" id="IPR016181">
    <property type="entry name" value="Acyl_CoA_acyltransferase"/>
</dbReference>
<evidence type="ECO:0000259" key="1">
    <source>
        <dbReference type="PROSITE" id="PS51186"/>
    </source>
</evidence>
<dbReference type="Proteomes" id="UP000664632">
    <property type="component" value="Unassembled WGS sequence"/>
</dbReference>
<evidence type="ECO:0000313" key="2">
    <source>
        <dbReference type="EMBL" id="MBO0440403.1"/>
    </source>
</evidence>
<dbReference type="InterPro" id="IPR000182">
    <property type="entry name" value="GNAT_dom"/>
</dbReference>